<dbReference type="GeneID" id="109381925"/>
<name>A0A8B7RAE6_HIPAR</name>
<evidence type="ECO:0000256" key="1">
    <source>
        <dbReference type="SAM" id="MobiDB-lite"/>
    </source>
</evidence>
<keyword evidence="2" id="KW-1185">Reference proteome</keyword>
<feature type="compositionally biased region" description="Low complexity" evidence="1">
    <location>
        <begin position="39"/>
        <end position="53"/>
    </location>
</feature>
<reference evidence="3" key="1">
    <citation type="submission" date="2025-08" db="UniProtKB">
        <authorList>
            <consortium name="RefSeq"/>
        </authorList>
    </citation>
    <scope>IDENTIFICATION</scope>
    <source>
        <tissue evidence="3">Muscle</tissue>
    </source>
</reference>
<dbReference type="CTD" id="51301"/>
<gene>
    <name evidence="3" type="primary">GCNT4</name>
</gene>
<dbReference type="AlphaFoldDB" id="A0A8B7RAE6"/>
<feature type="compositionally biased region" description="Basic and acidic residues" evidence="1">
    <location>
        <begin position="59"/>
        <end position="68"/>
    </location>
</feature>
<dbReference type="Proteomes" id="UP000694851">
    <property type="component" value="Unplaced"/>
</dbReference>
<proteinExistence type="predicted"/>
<dbReference type="OrthoDB" id="2019572at2759"/>
<evidence type="ECO:0000313" key="2">
    <source>
        <dbReference type="Proteomes" id="UP000694851"/>
    </source>
</evidence>
<feature type="region of interest" description="Disordered" evidence="1">
    <location>
        <begin position="1"/>
        <end position="121"/>
    </location>
</feature>
<accession>A0A8B7RAE6</accession>
<sequence length="142" mass="15505">MTLSAAAETRVALRQRSPRRAPRNLVRSAELGPRREGARSSLCGSASAALLLSPPRHGGRSEFSHPKPTESNSLVWRVAEVAEEEAGASRCRRGRGAGSPERSSRLPPERPLQPRGPRVRGCPAAFHVESETQRIMRPCPRL</sequence>
<protein>
    <submittedName>
        <fullName evidence="3">Beta-1,3-galactosyl-O-glycosyl-glycoprotein beta-1,6-N-acetylglucosaminyltransferase 4 isoform X2</fullName>
    </submittedName>
</protein>
<evidence type="ECO:0000313" key="3">
    <source>
        <dbReference type="RefSeq" id="XP_019496605.1"/>
    </source>
</evidence>
<organism evidence="2 3">
    <name type="scientific">Hipposideros armiger</name>
    <name type="common">Great Himalayan leaf-nosed bat</name>
    <dbReference type="NCBI Taxonomy" id="186990"/>
    <lineage>
        <taxon>Eukaryota</taxon>
        <taxon>Metazoa</taxon>
        <taxon>Chordata</taxon>
        <taxon>Craniata</taxon>
        <taxon>Vertebrata</taxon>
        <taxon>Euteleostomi</taxon>
        <taxon>Mammalia</taxon>
        <taxon>Eutheria</taxon>
        <taxon>Laurasiatheria</taxon>
        <taxon>Chiroptera</taxon>
        <taxon>Yinpterochiroptera</taxon>
        <taxon>Rhinolophoidea</taxon>
        <taxon>Hipposideridae</taxon>
        <taxon>Hipposideros</taxon>
    </lineage>
</organism>
<dbReference type="RefSeq" id="XP_019496605.1">
    <property type="nucleotide sequence ID" value="XM_019641060.1"/>
</dbReference>